<name>A0A1I7ZK76_9BILA</name>
<sequence length="227" mass="25525">MRDGNDGPSGQPGQPDQPGSSAFPIGPWAFCELHFLFLYKWLYWICFKWSPDNALAKCPKNRRTVNDSADVGESRSVHVMKCPDPEVPRWQVDDYGSVRTTSISCTWVRGFSLWFVQNGGLSSNDKLRLTTVDMTSTKVGHSTLARDFSRFSLTSLYRSFVVVRGSPSLLGSSAFSAVLDCFLDSLARLLFLCKSRVVTPRSADEQSHLRSELIPLVLWRTSRLVKH</sequence>
<evidence type="ECO:0000313" key="1">
    <source>
        <dbReference type="Proteomes" id="UP000095287"/>
    </source>
</evidence>
<organism evidence="1 2">
    <name type="scientific">Steinernema glaseri</name>
    <dbReference type="NCBI Taxonomy" id="37863"/>
    <lineage>
        <taxon>Eukaryota</taxon>
        <taxon>Metazoa</taxon>
        <taxon>Ecdysozoa</taxon>
        <taxon>Nematoda</taxon>
        <taxon>Chromadorea</taxon>
        <taxon>Rhabditida</taxon>
        <taxon>Tylenchina</taxon>
        <taxon>Panagrolaimomorpha</taxon>
        <taxon>Strongyloidoidea</taxon>
        <taxon>Steinernematidae</taxon>
        <taxon>Steinernema</taxon>
    </lineage>
</organism>
<reference evidence="2" key="1">
    <citation type="submission" date="2016-11" db="UniProtKB">
        <authorList>
            <consortium name="WormBaseParasite"/>
        </authorList>
    </citation>
    <scope>IDENTIFICATION</scope>
</reference>
<proteinExistence type="predicted"/>
<dbReference type="WBParaSite" id="L893_g27369.t1">
    <property type="protein sequence ID" value="L893_g27369.t1"/>
    <property type="gene ID" value="L893_g27369"/>
</dbReference>
<dbReference type="Proteomes" id="UP000095287">
    <property type="component" value="Unplaced"/>
</dbReference>
<accession>A0A1I7ZK76</accession>
<protein>
    <submittedName>
        <fullName evidence="2">Collagen IV NC1 domain-containing protein</fullName>
    </submittedName>
</protein>
<dbReference type="AlphaFoldDB" id="A0A1I7ZK76"/>
<keyword evidence="1" id="KW-1185">Reference proteome</keyword>
<evidence type="ECO:0000313" key="2">
    <source>
        <dbReference type="WBParaSite" id="L893_g27369.t1"/>
    </source>
</evidence>